<evidence type="ECO:0000256" key="1">
    <source>
        <dbReference type="ARBA" id="ARBA00010582"/>
    </source>
</evidence>
<dbReference type="Gramene" id="KCW69065">
    <property type="protein sequence ID" value="KCW69065"/>
    <property type="gene ID" value="EUGRSUZ_F02619"/>
</dbReference>
<gene>
    <name evidence="3" type="ORF">EUGRSUZ_F02619</name>
</gene>
<organism evidence="3">
    <name type="scientific">Eucalyptus grandis</name>
    <name type="common">Flooded gum</name>
    <dbReference type="NCBI Taxonomy" id="71139"/>
    <lineage>
        <taxon>Eukaryota</taxon>
        <taxon>Viridiplantae</taxon>
        <taxon>Streptophyta</taxon>
        <taxon>Embryophyta</taxon>
        <taxon>Tracheophyta</taxon>
        <taxon>Spermatophyta</taxon>
        <taxon>Magnoliopsida</taxon>
        <taxon>eudicotyledons</taxon>
        <taxon>Gunneridae</taxon>
        <taxon>Pentapetalae</taxon>
        <taxon>rosids</taxon>
        <taxon>malvids</taxon>
        <taxon>Myrtales</taxon>
        <taxon>Myrtaceae</taxon>
        <taxon>Myrtoideae</taxon>
        <taxon>Eucalypteae</taxon>
        <taxon>Eucalyptus</taxon>
    </lineage>
</organism>
<dbReference type="PANTHER" id="PTHR23201:SF20">
    <property type="entry name" value="GIBBERELLIN-REGULATED PROTEIN 9-LIKE"/>
    <property type="match status" value="1"/>
</dbReference>
<dbReference type="Pfam" id="PF02704">
    <property type="entry name" value="GASA"/>
    <property type="match status" value="1"/>
</dbReference>
<dbReference type="EMBL" id="KK198758">
    <property type="protein sequence ID" value="KCW69065.1"/>
    <property type="molecule type" value="Genomic_DNA"/>
</dbReference>
<protein>
    <recommendedName>
        <fullName evidence="4">Gibberellin-regulated protein</fullName>
    </recommendedName>
</protein>
<dbReference type="GO" id="GO:0009740">
    <property type="term" value="P:gibberellic acid mediated signaling pathway"/>
    <property type="evidence" value="ECO:0007669"/>
    <property type="project" value="UniProtKB-KW"/>
</dbReference>
<dbReference type="AlphaFoldDB" id="A0A059BTV5"/>
<evidence type="ECO:0008006" key="4">
    <source>
        <dbReference type="Google" id="ProtNLM"/>
    </source>
</evidence>
<dbReference type="STRING" id="71139.A0A059BTV5"/>
<keyword evidence="2" id="KW-0939">Gibberellin signaling pathway</keyword>
<name>A0A059BTV5_EUCGR</name>
<dbReference type="InParanoid" id="A0A059BTV5"/>
<evidence type="ECO:0000313" key="3">
    <source>
        <dbReference type="EMBL" id="KCW69065.1"/>
    </source>
</evidence>
<dbReference type="InterPro" id="IPR003854">
    <property type="entry name" value="GASA"/>
</dbReference>
<accession>A0A059BTV5</accession>
<reference evidence="3" key="1">
    <citation type="submission" date="2013-07" db="EMBL/GenBank/DDBJ databases">
        <title>The genome of Eucalyptus grandis.</title>
        <authorList>
            <person name="Schmutz J."/>
            <person name="Hayes R."/>
            <person name="Myburg A."/>
            <person name="Tuskan G."/>
            <person name="Grattapaglia D."/>
            <person name="Rokhsar D.S."/>
        </authorList>
    </citation>
    <scope>NUCLEOTIDE SEQUENCE</scope>
    <source>
        <tissue evidence="3">Leaf extractions</tissue>
    </source>
</reference>
<sequence>MSFSICLFGDKLVSHVIFYFINMPCLDWLIEGFDCANSKDCSFTCVTRCSKPSRKNVRHRACKTCCVRCHCVPLGTYGNRSARPCYAELRDPRKQTQVPLK</sequence>
<evidence type="ECO:0000256" key="2">
    <source>
        <dbReference type="ARBA" id="ARBA00022941"/>
    </source>
</evidence>
<dbReference type="PANTHER" id="PTHR23201">
    <property type="entry name" value="EXTENSIN, PROLINE-RICH PROTEIN"/>
    <property type="match status" value="1"/>
</dbReference>
<proteinExistence type="inferred from homology"/>
<comment type="similarity">
    <text evidence="1">Belongs to the GASA family.</text>
</comment>